<sequence>MTKHFSKTGFSILASTWLALAQGAEFSGLPAQGSSENPALLLELGTQPPSAATANPAARLYQGDIAARAGDVSAQTGPDEISSLHPGFGAWNVAFRFELEPRPDDRPYAFWARWRQGGDPAVCTQTFEIWAGPDASKLEQRGVATLTPKGWEYAWVGADKPLTLKSDDVVVEIRNSGAGHDAKVFDAFLLAPPQAPTALPEQGTDERPIVLLELGKTPAWMSAGTTPALRVHAGSAAGLEGAGSVVTEKDEVQVFHQGFGAWGASFRFNLDPAVPPGLYRFFARYKSGGEVSQVAQTFTVKVGADPNALAARGEFVVTNTSPWEYQWVQGESTVAILPGDKVLQIDNAGKADGAKVFDAFLLKRETPLGDWMSASAAEARNRFLAHTTTVSDPAGQLYVLDGKGDKGEILFRGLAAETARRRIQKLRVNYSIGPEAEALAKQLNLPALPAAVLTDNNYTVLGALASPKSEAAVAKFLADPGRAGTMLPIPAVKSETATPLRKGVPEAWLVGGLQDGLAGVSIYGLDSETVLRPNPDQPYLSTALMGGRIKTWQKAPAAANGVTVIEPATDHAYGWSRGSGYAQLYLHVARPTKALLKLRQSGIKTAGWLDGQPLAFADDPNPPADFPVPGEPAKNALQGLTTEGLAVTALPERAEPPQAATLILEPGWHSLLVKLAMQHDKDQSFFFAARFTDANGHPIDSIKTRVADPTADLALNAIAAKLRPLVYTDAPANLPRPGEPLKLRADIRWHSILEETELPNPLPRFRAKLRLRMTDYRGHEVAAKEVAGLFPGEVKLDFGKTPEAGYYAVYPTLHTPEGKLIMAYPADGFTVVRGNAAQKERLDRKKLWNNNYYAFFDGDKGFRQKDGYFAWLERMGIHRSYGSYPGFPPEHQAKWERAKARGLVFFADTSGDSHWLNDNPEDGRAFIEKAAAYTRFFKATNEIDIRREGEWQKLRDPAHWVERARWEYEAVHRARKDGHYVGGSLVRPGDTTDGGNYAGGLSSGQWFAEVLKLGLDKYQDAWDVHAYPQRPPRFGGPLGNGSTEDERGVLSAYESLGRKNTLPFWLGEAGAKTAHGFTGRRWQAEQAAKMIAWANSRSDYLGLAFCLGHEYDWGFGRVWDYSMGHKPAEAALYTAGALIDGLPYKAVDTLDANIHAAYFGDTFMIWRTDEQVSEWPLRLDPAKAWVVVDVVGHAEKLAVEKDGNASVRVSASPVYVLSEGDYDELTRGR</sequence>
<dbReference type="OrthoDB" id="5555270at2"/>
<dbReference type="SUPFAM" id="SSF51445">
    <property type="entry name" value="(Trans)glycosidases"/>
    <property type="match status" value="1"/>
</dbReference>
<dbReference type="InterPro" id="IPR017853">
    <property type="entry name" value="GH"/>
</dbReference>
<gene>
    <name evidence="2" type="ORF">sS8_4460</name>
</gene>
<dbReference type="KEGG" id="mmai:sS8_4460"/>
<dbReference type="AlphaFoldDB" id="A0A250KXM7"/>
<keyword evidence="3" id="KW-1185">Reference proteome</keyword>
<dbReference type="RefSeq" id="WP_119632942.1">
    <property type="nucleotide sequence ID" value="NZ_AP017928.1"/>
</dbReference>
<proteinExistence type="predicted"/>
<accession>A0A250KXM7</accession>
<dbReference type="EMBL" id="AP017928">
    <property type="protein sequence ID" value="BBA36390.1"/>
    <property type="molecule type" value="Genomic_DNA"/>
</dbReference>
<feature type="signal peptide" evidence="1">
    <location>
        <begin position="1"/>
        <end position="21"/>
    </location>
</feature>
<evidence type="ECO:0000313" key="3">
    <source>
        <dbReference type="Proteomes" id="UP000266313"/>
    </source>
</evidence>
<name>A0A250KXM7_9GAMM</name>
<evidence type="ECO:0000313" key="2">
    <source>
        <dbReference type="EMBL" id="BBA36390.1"/>
    </source>
</evidence>
<reference evidence="2 3" key="1">
    <citation type="submission" date="2016-12" db="EMBL/GenBank/DDBJ databases">
        <title>Genome sequencing of Methylocaldum marinum.</title>
        <authorList>
            <person name="Takeuchi M."/>
            <person name="Kamagata Y."/>
            <person name="Hiraoka S."/>
            <person name="Oshima K."/>
            <person name="Hattori M."/>
            <person name="Iwasaki W."/>
        </authorList>
    </citation>
    <scope>NUCLEOTIDE SEQUENCE [LARGE SCALE GENOMIC DNA]</scope>
    <source>
        <strain evidence="2 3">S8</strain>
    </source>
</reference>
<evidence type="ECO:0000256" key="1">
    <source>
        <dbReference type="SAM" id="SignalP"/>
    </source>
</evidence>
<protein>
    <submittedName>
        <fullName evidence="2">Uncharacterized protein</fullName>
    </submittedName>
</protein>
<dbReference type="Proteomes" id="UP000266313">
    <property type="component" value="Chromosome"/>
</dbReference>
<keyword evidence="1" id="KW-0732">Signal</keyword>
<dbReference type="Gene3D" id="3.20.20.80">
    <property type="entry name" value="Glycosidases"/>
    <property type="match status" value="1"/>
</dbReference>
<feature type="chain" id="PRO_5012083651" evidence="1">
    <location>
        <begin position="22"/>
        <end position="1229"/>
    </location>
</feature>
<organism evidence="2 3">
    <name type="scientific">Methylocaldum marinum</name>
    <dbReference type="NCBI Taxonomy" id="1432792"/>
    <lineage>
        <taxon>Bacteria</taxon>
        <taxon>Pseudomonadati</taxon>
        <taxon>Pseudomonadota</taxon>
        <taxon>Gammaproteobacteria</taxon>
        <taxon>Methylococcales</taxon>
        <taxon>Methylococcaceae</taxon>
        <taxon>Methylocaldum</taxon>
    </lineage>
</organism>